<dbReference type="RefSeq" id="WP_377607494.1">
    <property type="nucleotide sequence ID" value="NZ_JBHUME010000019.1"/>
</dbReference>
<accession>A0ABW5PK23</accession>
<name>A0ABW5PK23_9BACL</name>
<proteinExistence type="predicted"/>
<evidence type="ECO:0000313" key="2">
    <source>
        <dbReference type="EMBL" id="MFD2615534.1"/>
    </source>
</evidence>
<feature type="chain" id="PRO_5047305987" description="S1 motif domain-containing protein" evidence="1">
    <location>
        <begin position="21"/>
        <end position="551"/>
    </location>
</feature>
<keyword evidence="1" id="KW-0732">Signal</keyword>
<gene>
    <name evidence="2" type="ORF">ACFSUF_24305</name>
</gene>
<organism evidence="2 3">
    <name type="scientific">Paenibacillus gansuensis</name>
    <dbReference type="NCBI Taxonomy" id="306542"/>
    <lineage>
        <taxon>Bacteria</taxon>
        <taxon>Bacillati</taxon>
        <taxon>Bacillota</taxon>
        <taxon>Bacilli</taxon>
        <taxon>Bacillales</taxon>
        <taxon>Paenibacillaceae</taxon>
        <taxon>Paenibacillus</taxon>
    </lineage>
</organism>
<sequence length="551" mass="62115">MKRTLPILILLLLSMVLHTAAGFAAAGSTLVYKGKISSVDAKNLRVTLQLSASKKQTFRITPNTKLLVNGVAVKFAVYRPGMQAQVTVSKKNGATVQIQGITRQETAVIPDLAKYRTGIVRDIEGNRVWVERVFGLMEDFTVYPSTSILKEGKRTDLTSLYPGDRVKLFMDKAKSNQLALLEIQNSSIEMKELYRGQLQSYDTMFYTITLKNVEILTDNVWKPFKSLLKLPVDVNQPAYYGPNKTAWNDMNQFTNKQVYLATVVKAGNEQAARVLIQQSFERSYAEQVSQANFNTDLFELVGSGSFTVHPGSILIRNGRLVDQYGLTDSGFAYVSAADANQGYAPLANIINIYNEGLEQPQRVRDQIYWGTLDTLVDGRLFIKDFATQEMHQWQYQYGASKELFYDLDTSIYDLTANKTVPSEEFDRQNYAVDDASSTWSGRKDWYGYMYVRDDRVVAINVKQTPDNFLNHKTTTAKVVSRNGTLLSLKEVKEWSLTKRNWQVMTSSFNSLDVSKAIIMKDGRKIAASEIQPNSNIYVIRDGGTAIFVLIT</sequence>
<comment type="caution">
    <text evidence="2">The sequence shown here is derived from an EMBL/GenBank/DDBJ whole genome shotgun (WGS) entry which is preliminary data.</text>
</comment>
<keyword evidence="3" id="KW-1185">Reference proteome</keyword>
<reference evidence="3" key="1">
    <citation type="journal article" date="2019" name="Int. J. Syst. Evol. Microbiol.">
        <title>The Global Catalogue of Microorganisms (GCM) 10K type strain sequencing project: providing services to taxonomists for standard genome sequencing and annotation.</title>
        <authorList>
            <consortium name="The Broad Institute Genomics Platform"/>
            <consortium name="The Broad Institute Genome Sequencing Center for Infectious Disease"/>
            <person name="Wu L."/>
            <person name="Ma J."/>
        </authorList>
    </citation>
    <scope>NUCLEOTIDE SEQUENCE [LARGE SCALE GENOMIC DNA]</scope>
    <source>
        <strain evidence="3">KCTC 3950</strain>
    </source>
</reference>
<dbReference type="EMBL" id="JBHUME010000019">
    <property type="protein sequence ID" value="MFD2615534.1"/>
    <property type="molecule type" value="Genomic_DNA"/>
</dbReference>
<protein>
    <recommendedName>
        <fullName evidence="4">S1 motif domain-containing protein</fullName>
    </recommendedName>
</protein>
<evidence type="ECO:0008006" key="4">
    <source>
        <dbReference type="Google" id="ProtNLM"/>
    </source>
</evidence>
<evidence type="ECO:0000256" key="1">
    <source>
        <dbReference type="SAM" id="SignalP"/>
    </source>
</evidence>
<dbReference type="Proteomes" id="UP001597541">
    <property type="component" value="Unassembled WGS sequence"/>
</dbReference>
<feature type="signal peptide" evidence="1">
    <location>
        <begin position="1"/>
        <end position="20"/>
    </location>
</feature>
<evidence type="ECO:0000313" key="3">
    <source>
        <dbReference type="Proteomes" id="UP001597541"/>
    </source>
</evidence>